<sequence>IKMRVCSTRRLGGTSEARRHGGPRAATSLNLVFCEPSQPVIHPFKRFHEGL</sequence>
<feature type="non-terminal residue" evidence="2">
    <location>
        <position position="1"/>
    </location>
</feature>
<keyword evidence="3" id="KW-1185">Reference proteome</keyword>
<dbReference type="AlphaFoldDB" id="A0A2P5BC13"/>
<evidence type="ECO:0000313" key="2">
    <source>
        <dbReference type="EMBL" id="PON46324.1"/>
    </source>
</evidence>
<name>A0A2P5BC13_TREOI</name>
<comment type="caution">
    <text evidence="2">The sequence shown here is derived from an EMBL/GenBank/DDBJ whole genome shotgun (WGS) entry which is preliminary data.</text>
</comment>
<dbReference type="InParanoid" id="A0A2P5BC13"/>
<reference evidence="3" key="1">
    <citation type="submission" date="2016-06" db="EMBL/GenBank/DDBJ databases">
        <title>Parallel loss of symbiosis genes in relatives of nitrogen-fixing non-legume Parasponia.</title>
        <authorList>
            <person name="Van Velzen R."/>
            <person name="Holmer R."/>
            <person name="Bu F."/>
            <person name="Rutten L."/>
            <person name="Van Zeijl A."/>
            <person name="Liu W."/>
            <person name="Santuari L."/>
            <person name="Cao Q."/>
            <person name="Sharma T."/>
            <person name="Shen D."/>
            <person name="Roswanjaya Y."/>
            <person name="Wardhani T."/>
            <person name="Kalhor M.S."/>
            <person name="Jansen J."/>
            <person name="Van den Hoogen J."/>
            <person name="Gungor B."/>
            <person name="Hartog M."/>
            <person name="Hontelez J."/>
            <person name="Verver J."/>
            <person name="Yang W.-C."/>
            <person name="Schijlen E."/>
            <person name="Repin R."/>
            <person name="Schilthuizen M."/>
            <person name="Schranz E."/>
            <person name="Heidstra R."/>
            <person name="Miyata K."/>
            <person name="Fedorova E."/>
            <person name="Kohlen W."/>
            <person name="Bisseling T."/>
            <person name="Smit S."/>
            <person name="Geurts R."/>
        </authorList>
    </citation>
    <scope>NUCLEOTIDE SEQUENCE [LARGE SCALE GENOMIC DNA]</scope>
    <source>
        <strain evidence="3">cv. RG33-2</strain>
    </source>
</reference>
<feature type="region of interest" description="Disordered" evidence="1">
    <location>
        <begin position="1"/>
        <end position="22"/>
    </location>
</feature>
<evidence type="ECO:0000256" key="1">
    <source>
        <dbReference type="SAM" id="MobiDB-lite"/>
    </source>
</evidence>
<dbReference type="EMBL" id="JXTC01000556">
    <property type="protein sequence ID" value="PON46324.1"/>
    <property type="molecule type" value="Genomic_DNA"/>
</dbReference>
<evidence type="ECO:0000313" key="3">
    <source>
        <dbReference type="Proteomes" id="UP000237000"/>
    </source>
</evidence>
<dbReference type="Proteomes" id="UP000237000">
    <property type="component" value="Unassembled WGS sequence"/>
</dbReference>
<gene>
    <name evidence="2" type="ORF">TorRG33x02_326400</name>
</gene>
<accession>A0A2P5BC13</accession>
<protein>
    <submittedName>
        <fullName evidence="2">Uncharacterized protein</fullName>
    </submittedName>
</protein>
<proteinExistence type="predicted"/>
<organism evidence="2 3">
    <name type="scientific">Trema orientale</name>
    <name type="common">Charcoal tree</name>
    <name type="synonym">Celtis orientalis</name>
    <dbReference type="NCBI Taxonomy" id="63057"/>
    <lineage>
        <taxon>Eukaryota</taxon>
        <taxon>Viridiplantae</taxon>
        <taxon>Streptophyta</taxon>
        <taxon>Embryophyta</taxon>
        <taxon>Tracheophyta</taxon>
        <taxon>Spermatophyta</taxon>
        <taxon>Magnoliopsida</taxon>
        <taxon>eudicotyledons</taxon>
        <taxon>Gunneridae</taxon>
        <taxon>Pentapetalae</taxon>
        <taxon>rosids</taxon>
        <taxon>fabids</taxon>
        <taxon>Rosales</taxon>
        <taxon>Cannabaceae</taxon>
        <taxon>Trema</taxon>
    </lineage>
</organism>